<dbReference type="PANTHER" id="PTHR30576">
    <property type="entry name" value="COLANIC BIOSYNTHESIS UDP-GLUCOSE LIPID CARRIER TRANSFERASE"/>
    <property type="match status" value="1"/>
</dbReference>
<protein>
    <submittedName>
        <fullName evidence="9">Exopolysaccharide biosynthesis polyprenyl glycosylphosphotransferase</fullName>
    </submittedName>
</protein>
<comment type="similarity">
    <text evidence="2">Belongs to the bacterial sugar transferase family.</text>
</comment>
<evidence type="ECO:0000256" key="6">
    <source>
        <dbReference type="ARBA" id="ARBA00023136"/>
    </source>
</evidence>
<feature type="transmembrane region" description="Helical" evidence="7">
    <location>
        <begin position="136"/>
        <end position="158"/>
    </location>
</feature>
<dbReference type="Gene3D" id="3.40.50.720">
    <property type="entry name" value="NAD(P)-binding Rossmann-like Domain"/>
    <property type="match status" value="1"/>
</dbReference>
<dbReference type="EMBL" id="VFPO01000001">
    <property type="protein sequence ID" value="TQM66759.1"/>
    <property type="molecule type" value="Genomic_DNA"/>
</dbReference>
<dbReference type="NCBIfam" id="TIGR03025">
    <property type="entry name" value="EPS_sugtrans"/>
    <property type="match status" value="1"/>
</dbReference>
<feature type="transmembrane region" description="Helical" evidence="7">
    <location>
        <begin position="44"/>
        <end position="68"/>
    </location>
</feature>
<evidence type="ECO:0000256" key="2">
    <source>
        <dbReference type="ARBA" id="ARBA00006464"/>
    </source>
</evidence>
<dbReference type="Pfam" id="PF02397">
    <property type="entry name" value="Bac_transf"/>
    <property type="match status" value="1"/>
</dbReference>
<feature type="transmembrane region" description="Helical" evidence="7">
    <location>
        <begin position="106"/>
        <end position="124"/>
    </location>
</feature>
<dbReference type="PANTHER" id="PTHR30576:SF0">
    <property type="entry name" value="UNDECAPRENYL-PHOSPHATE N-ACETYLGALACTOSAMINYL 1-PHOSPHATE TRANSFERASE-RELATED"/>
    <property type="match status" value="1"/>
</dbReference>
<dbReference type="Proteomes" id="UP000316706">
    <property type="component" value="Unassembled WGS sequence"/>
</dbReference>
<dbReference type="Pfam" id="PF13727">
    <property type="entry name" value="CoA_binding_3"/>
    <property type="match status" value="1"/>
</dbReference>
<dbReference type="InterPro" id="IPR003362">
    <property type="entry name" value="Bact_transf"/>
</dbReference>
<keyword evidence="10" id="KW-1185">Reference proteome</keyword>
<organism evidence="9 10">
    <name type="scientific">Actinomadura hallensis</name>
    <dbReference type="NCBI Taxonomy" id="337895"/>
    <lineage>
        <taxon>Bacteria</taxon>
        <taxon>Bacillati</taxon>
        <taxon>Actinomycetota</taxon>
        <taxon>Actinomycetes</taxon>
        <taxon>Streptosporangiales</taxon>
        <taxon>Thermomonosporaceae</taxon>
        <taxon>Actinomadura</taxon>
    </lineage>
</organism>
<keyword evidence="4 7" id="KW-0812">Transmembrane</keyword>
<feature type="transmembrane region" description="Helical" evidence="7">
    <location>
        <begin position="302"/>
        <end position="326"/>
    </location>
</feature>
<evidence type="ECO:0000313" key="10">
    <source>
        <dbReference type="Proteomes" id="UP000316706"/>
    </source>
</evidence>
<evidence type="ECO:0000256" key="1">
    <source>
        <dbReference type="ARBA" id="ARBA00004141"/>
    </source>
</evidence>
<gene>
    <name evidence="9" type="ORF">FHX41_0345</name>
</gene>
<evidence type="ECO:0000256" key="3">
    <source>
        <dbReference type="ARBA" id="ARBA00022679"/>
    </source>
</evidence>
<evidence type="ECO:0000313" key="9">
    <source>
        <dbReference type="EMBL" id="TQM66759.1"/>
    </source>
</evidence>
<feature type="domain" description="Bacterial sugar transferase" evidence="8">
    <location>
        <begin position="300"/>
        <end position="481"/>
    </location>
</feature>
<name>A0A543I875_9ACTN</name>
<comment type="caution">
    <text evidence="9">The sequence shown here is derived from an EMBL/GenBank/DDBJ whole genome shotgun (WGS) entry which is preliminary data.</text>
</comment>
<dbReference type="AlphaFoldDB" id="A0A543I875"/>
<dbReference type="GO" id="GO:0016020">
    <property type="term" value="C:membrane"/>
    <property type="evidence" value="ECO:0007669"/>
    <property type="project" value="UniProtKB-SubCell"/>
</dbReference>
<dbReference type="RefSeq" id="WP_185758572.1">
    <property type="nucleotide sequence ID" value="NZ_VFPO01000001.1"/>
</dbReference>
<keyword evidence="6 7" id="KW-0472">Membrane</keyword>
<feature type="transmembrane region" description="Helical" evidence="7">
    <location>
        <begin position="74"/>
        <end position="94"/>
    </location>
</feature>
<dbReference type="InterPro" id="IPR017475">
    <property type="entry name" value="EPS_sugar_tfrase"/>
</dbReference>
<keyword evidence="3 9" id="KW-0808">Transferase</keyword>
<accession>A0A543I875</accession>
<comment type="subcellular location">
    <subcellularLocation>
        <location evidence="1">Membrane</location>
        <topology evidence="1">Multi-pass membrane protein</topology>
    </subcellularLocation>
</comment>
<proteinExistence type="inferred from homology"/>
<dbReference type="GO" id="GO:0016780">
    <property type="term" value="F:phosphotransferase activity, for other substituted phosphate groups"/>
    <property type="evidence" value="ECO:0007669"/>
    <property type="project" value="TreeGrafter"/>
</dbReference>
<evidence type="ECO:0000256" key="4">
    <source>
        <dbReference type="ARBA" id="ARBA00022692"/>
    </source>
</evidence>
<evidence type="ECO:0000256" key="5">
    <source>
        <dbReference type="ARBA" id="ARBA00022989"/>
    </source>
</evidence>
<keyword evidence="5 7" id="KW-1133">Transmembrane helix</keyword>
<sequence>MRAQGLSPSIDSGAAPADLVPGEFAAAVPHPLVPRRRGATGPRVLAVLFPVVLAVVDGWAVAVAVAVLRPAPGGALPGAAAVAVVACNAAGGLYRTRRSPSLLADAPALLARTLLVAALATVLMPGPAHGGAAAAWLGAVGAAAAVSLGFRAFTNAAVRTYRCRRARSRAALIVGTGATAAHLVDVLRERGELGLAAVGRVAAGGPETAAPAPVLGEVSDLPALVDEYGVDTLVIVAEDVHPASLDAVLRISFGLPCETLLVQPPSDVVPVAPARREYLAGLPCARVDWRLREPAARCAKRLLDLVVASVLLLLSAPVLVLCGLAVRLEGGPGVLFRQRRIGCGGEEFVLLKFRTLKPADEEESDTRWTVAGDDRMGRVGRFLRATSLDELPQLWNVIRGDMSLVGPRPERPHFVEQFSRSCPGYMLRHRVPAGMTGWAQVHGFRGDTSIELRARLDNYYIDHWSFTGDLKILLLTVRAMVCRDAG</sequence>
<evidence type="ECO:0000259" key="8">
    <source>
        <dbReference type="Pfam" id="PF02397"/>
    </source>
</evidence>
<reference evidence="9 10" key="1">
    <citation type="submission" date="2019-06" db="EMBL/GenBank/DDBJ databases">
        <title>Sequencing the genomes of 1000 actinobacteria strains.</title>
        <authorList>
            <person name="Klenk H.-P."/>
        </authorList>
    </citation>
    <scope>NUCLEOTIDE SEQUENCE [LARGE SCALE GENOMIC DNA]</scope>
    <source>
        <strain evidence="9 10">DSM 45043</strain>
    </source>
</reference>
<evidence type="ECO:0000256" key="7">
    <source>
        <dbReference type="SAM" id="Phobius"/>
    </source>
</evidence>